<sequence length="238" mass="26103">MIPADKMPESESKAKHNDSRWNSHASARMPYMKPKYIQKIPLKQIRSCSPGRGFANQRFALRFGLQALACSQIKDLLSDSGLRPSLVHKSVDLLSDSGLRPSLVHKSIDLLSDSGLRPSLVLKSVDLLSDSGLRPSLVHKSIDLLSDSGLRPSLVRKSKICSQGKALVASFLRKLAPLRLPAAPSIRLGRGRPCGAARLNRKPTVCFAEGEPNGSPRLRLSYLRSGLHQLLNLFLKCP</sequence>
<feature type="region of interest" description="Disordered" evidence="1">
    <location>
        <begin position="1"/>
        <end position="25"/>
    </location>
</feature>
<gene>
    <name evidence="2" type="ORF">SDC9_41151</name>
</gene>
<evidence type="ECO:0000313" key="2">
    <source>
        <dbReference type="EMBL" id="MPL94988.1"/>
    </source>
</evidence>
<feature type="compositionally biased region" description="Basic and acidic residues" evidence="1">
    <location>
        <begin position="1"/>
        <end position="21"/>
    </location>
</feature>
<organism evidence="2">
    <name type="scientific">bioreactor metagenome</name>
    <dbReference type="NCBI Taxonomy" id="1076179"/>
    <lineage>
        <taxon>unclassified sequences</taxon>
        <taxon>metagenomes</taxon>
        <taxon>ecological metagenomes</taxon>
    </lineage>
</organism>
<name>A0A644VUE9_9ZZZZ</name>
<protein>
    <submittedName>
        <fullName evidence="2">Uncharacterized protein</fullName>
    </submittedName>
</protein>
<dbReference type="AlphaFoldDB" id="A0A644VUE9"/>
<accession>A0A644VUE9</accession>
<reference evidence="2" key="1">
    <citation type="submission" date="2019-08" db="EMBL/GenBank/DDBJ databases">
        <authorList>
            <person name="Kucharzyk K."/>
            <person name="Murdoch R.W."/>
            <person name="Higgins S."/>
            <person name="Loffler F."/>
        </authorList>
    </citation>
    <scope>NUCLEOTIDE SEQUENCE</scope>
</reference>
<evidence type="ECO:0000256" key="1">
    <source>
        <dbReference type="SAM" id="MobiDB-lite"/>
    </source>
</evidence>
<dbReference type="EMBL" id="VSSQ01000449">
    <property type="protein sequence ID" value="MPL94988.1"/>
    <property type="molecule type" value="Genomic_DNA"/>
</dbReference>
<proteinExistence type="predicted"/>
<comment type="caution">
    <text evidence="2">The sequence shown here is derived from an EMBL/GenBank/DDBJ whole genome shotgun (WGS) entry which is preliminary data.</text>
</comment>